<gene>
    <name evidence="1" type="ORF">RRG08_029567</name>
</gene>
<proteinExistence type="predicted"/>
<dbReference type="AlphaFoldDB" id="A0AAE1DFH9"/>
<evidence type="ECO:0000313" key="2">
    <source>
        <dbReference type="Proteomes" id="UP001283361"/>
    </source>
</evidence>
<sequence>MSGALANQMMIMEKRCPEQGQYVWLPSEPNDDYGEALSPEQGQYVWLPSEPNDDYGEALSPEQGQYVWLPSEPNDDYGEEDCVDVRHAEWPDEF</sequence>
<reference evidence="1" key="1">
    <citation type="journal article" date="2023" name="G3 (Bethesda)">
        <title>A reference genome for the long-term kleptoplast-retaining sea slug Elysia crispata morphotype clarki.</title>
        <authorList>
            <person name="Eastman K.E."/>
            <person name="Pendleton A.L."/>
            <person name="Shaikh M.A."/>
            <person name="Suttiyut T."/>
            <person name="Ogas R."/>
            <person name="Tomko P."/>
            <person name="Gavelis G."/>
            <person name="Widhalm J.R."/>
            <person name="Wisecaver J.H."/>
        </authorList>
    </citation>
    <scope>NUCLEOTIDE SEQUENCE</scope>
    <source>
        <strain evidence="1">ECLA1</strain>
    </source>
</reference>
<name>A0AAE1DFH9_9GAST</name>
<keyword evidence="2" id="KW-1185">Reference proteome</keyword>
<organism evidence="1 2">
    <name type="scientific">Elysia crispata</name>
    <name type="common">lettuce slug</name>
    <dbReference type="NCBI Taxonomy" id="231223"/>
    <lineage>
        <taxon>Eukaryota</taxon>
        <taxon>Metazoa</taxon>
        <taxon>Spiralia</taxon>
        <taxon>Lophotrochozoa</taxon>
        <taxon>Mollusca</taxon>
        <taxon>Gastropoda</taxon>
        <taxon>Heterobranchia</taxon>
        <taxon>Euthyneura</taxon>
        <taxon>Panpulmonata</taxon>
        <taxon>Sacoglossa</taxon>
        <taxon>Placobranchoidea</taxon>
        <taxon>Plakobranchidae</taxon>
        <taxon>Elysia</taxon>
    </lineage>
</organism>
<protein>
    <submittedName>
        <fullName evidence="1">Uncharacterized protein</fullName>
    </submittedName>
</protein>
<evidence type="ECO:0000313" key="1">
    <source>
        <dbReference type="EMBL" id="KAK3767548.1"/>
    </source>
</evidence>
<accession>A0AAE1DFH9</accession>
<dbReference type="Proteomes" id="UP001283361">
    <property type="component" value="Unassembled WGS sequence"/>
</dbReference>
<comment type="caution">
    <text evidence="1">The sequence shown here is derived from an EMBL/GenBank/DDBJ whole genome shotgun (WGS) entry which is preliminary data.</text>
</comment>
<dbReference type="EMBL" id="JAWDGP010004139">
    <property type="protein sequence ID" value="KAK3767548.1"/>
    <property type="molecule type" value="Genomic_DNA"/>
</dbReference>